<keyword evidence="3" id="KW-1185">Reference proteome</keyword>
<dbReference type="AlphaFoldDB" id="A0A7X2LRD7"/>
<evidence type="ECO:0000313" key="2">
    <source>
        <dbReference type="EMBL" id="MRV72345.1"/>
    </source>
</evidence>
<dbReference type="InterPro" id="IPR014161">
    <property type="entry name" value="Tol-Pal_TolA"/>
</dbReference>
<dbReference type="Pfam" id="PF13103">
    <property type="entry name" value="TonB_2"/>
    <property type="match status" value="1"/>
</dbReference>
<reference evidence="2 3" key="1">
    <citation type="submission" date="2019-11" db="EMBL/GenBank/DDBJ databases">
        <title>Novel species isolated from a subtropical stream in China.</title>
        <authorList>
            <person name="Lu H."/>
        </authorList>
    </citation>
    <scope>NUCLEOTIDE SEQUENCE [LARGE SCALE GENOMIC DNA]</scope>
    <source>
        <strain evidence="2 3">FT92W</strain>
    </source>
</reference>
<comment type="caution">
    <text evidence="2">The sequence shown here is derived from an EMBL/GenBank/DDBJ whole genome shotgun (WGS) entry which is preliminary data.</text>
</comment>
<dbReference type="GO" id="GO:0043213">
    <property type="term" value="P:bacteriocin transport"/>
    <property type="evidence" value="ECO:0007669"/>
    <property type="project" value="InterPro"/>
</dbReference>
<dbReference type="Gene3D" id="3.30.1150.10">
    <property type="match status" value="1"/>
</dbReference>
<dbReference type="EMBL" id="WKJJ01000006">
    <property type="protein sequence ID" value="MRV72345.1"/>
    <property type="molecule type" value="Genomic_DNA"/>
</dbReference>
<dbReference type="SUPFAM" id="SSF74653">
    <property type="entry name" value="TolA/TonB C-terminal domain"/>
    <property type="match status" value="1"/>
</dbReference>
<feature type="compositionally biased region" description="Pro residues" evidence="1">
    <location>
        <begin position="68"/>
        <end position="104"/>
    </location>
</feature>
<organism evidence="2 3">
    <name type="scientific">Pseudoduganella rivuli</name>
    <dbReference type="NCBI Taxonomy" id="2666085"/>
    <lineage>
        <taxon>Bacteria</taxon>
        <taxon>Pseudomonadati</taxon>
        <taxon>Pseudomonadota</taxon>
        <taxon>Betaproteobacteria</taxon>
        <taxon>Burkholderiales</taxon>
        <taxon>Oxalobacteraceae</taxon>
        <taxon>Telluria group</taxon>
        <taxon>Pseudoduganella</taxon>
    </lineage>
</organism>
<accession>A0A7X2LRD7</accession>
<gene>
    <name evidence="2" type="primary">tolA</name>
    <name evidence="2" type="ORF">GJ700_11540</name>
</gene>
<dbReference type="GO" id="GO:0019534">
    <property type="term" value="F:toxin transmembrane transporter activity"/>
    <property type="evidence" value="ECO:0007669"/>
    <property type="project" value="InterPro"/>
</dbReference>
<protein>
    <submittedName>
        <fullName evidence="2">Cell envelope integrity protein TolA</fullName>
    </submittedName>
</protein>
<evidence type="ECO:0000256" key="1">
    <source>
        <dbReference type="SAM" id="MobiDB-lite"/>
    </source>
</evidence>
<feature type="region of interest" description="Disordered" evidence="1">
    <location>
        <begin position="66"/>
        <end position="197"/>
    </location>
</feature>
<dbReference type="NCBIfam" id="TIGR02794">
    <property type="entry name" value="tolA_full"/>
    <property type="match status" value="1"/>
</dbReference>
<proteinExistence type="predicted"/>
<evidence type="ECO:0000313" key="3">
    <source>
        <dbReference type="Proteomes" id="UP000446768"/>
    </source>
</evidence>
<dbReference type="GO" id="GO:0016020">
    <property type="term" value="C:membrane"/>
    <property type="evidence" value="ECO:0007669"/>
    <property type="project" value="InterPro"/>
</dbReference>
<feature type="compositionally biased region" description="Basic and acidic residues" evidence="1">
    <location>
        <begin position="105"/>
        <end position="197"/>
    </location>
</feature>
<sequence>MVRNPVKPATAGGPYRVPKDEHGIRSLAMAAAMHAGLLLFLWIGVHWQNNEPVAVEAEVWDMAIQQAAPPPPPPEPEPEPEPAPQPQVAPPPRPAPPVEAPPPAKEPDIALEKRKAKEKAEKERREEEKRLAKLKQEEDERKELEKAKKLAEKKAEEKKLEEKKLAEEKAREEKKQAEKLAKAKAEAEQKKADKRREAEMKRLAGVLDATGVTGTAAKSTAPRIDAGYQAAIRAKVQSNVSYSGAKQDVEAVFRVAQLPTGEIVSVRKVKSSGNPAYDSAVENAINKSSPLPKKKDGTVDRDLELVFNLKDLH</sequence>
<dbReference type="Proteomes" id="UP000446768">
    <property type="component" value="Unassembled WGS sequence"/>
</dbReference>
<name>A0A7X2LRD7_9BURK</name>
<feature type="region of interest" description="Disordered" evidence="1">
    <location>
        <begin position="277"/>
        <end position="297"/>
    </location>
</feature>